<gene>
    <name evidence="1" type="ORF">TCAL_11467</name>
</gene>
<dbReference type="PANTHER" id="PTHR33236">
    <property type="entry name" value="INTRAFLAGELLAR TRANSPORT PROTEIN 122 FAMILY PROTEIN-RELATED"/>
    <property type="match status" value="1"/>
</dbReference>
<evidence type="ECO:0000313" key="2">
    <source>
        <dbReference type="Proteomes" id="UP000318571"/>
    </source>
</evidence>
<dbReference type="EMBL" id="VCGU01000008">
    <property type="protein sequence ID" value="TRY71619.1"/>
    <property type="molecule type" value="Genomic_DNA"/>
</dbReference>
<feature type="non-terminal residue" evidence="1">
    <location>
        <position position="191"/>
    </location>
</feature>
<evidence type="ECO:0000313" key="1">
    <source>
        <dbReference type="EMBL" id="TRY71619.1"/>
    </source>
</evidence>
<proteinExistence type="predicted"/>
<organism evidence="1 2">
    <name type="scientific">Tigriopus californicus</name>
    <name type="common">Marine copepod</name>
    <dbReference type="NCBI Taxonomy" id="6832"/>
    <lineage>
        <taxon>Eukaryota</taxon>
        <taxon>Metazoa</taxon>
        <taxon>Ecdysozoa</taxon>
        <taxon>Arthropoda</taxon>
        <taxon>Crustacea</taxon>
        <taxon>Multicrustacea</taxon>
        <taxon>Hexanauplia</taxon>
        <taxon>Copepoda</taxon>
        <taxon>Harpacticoida</taxon>
        <taxon>Harpacticidae</taxon>
        <taxon>Tigriopus</taxon>
    </lineage>
</organism>
<reference evidence="1 2" key="1">
    <citation type="journal article" date="2018" name="Nat. Ecol. Evol.">
        <title>Genomic signatures of mitonuclear coevolution across populations of Tigriopus californicus.</title>
        <authorList>
            <person name="Barreto F.S."/>
            <person name="Watson E.T."/>
            <person name="Lima T.G."/>
            <person name="Willett C.S."/>
            <person name="Edmands S."/>
            <person name="Li W."/>
            <person name="Burton R.S."/>
        </authorList>
    </citation>
    <scope>NUCLEOTIDE SEQUENCE [LARGE SCALE GENOMIC DNA]</scope>
    <source>
        <strain evidence="1 2">San Diego</strain>
    </source>
</reference>
<name>A0A553P1Q2_TIGCA</name>
<protein>
    <submittedName>
        <fullName evidence="1">Uncharacterized protein</fullName>
    </submittedName>
</protein>
<dbReference type="PANTHER" id="PTHR33236:SF5">
    <property type="entry name" value="CUB DOMAIN-CONTAINING PROTEIN"/>
    <property type="match status" value="1"/>
</dbReference>
<comment type="caution">
    <text evidence="1">The sequence shown here is derived from an EMBL/GenBank/DDBJ whole genome shotgun (WGS) entry which is preliminary data.</text>
</comment>
<accession>A0A553P1Q2</accession>
<sequence length="191" mass="20671">MFTLTSPGNFAPPIICGFNSGQHMIVDASRNMCNEAQFSLRMQFLSANILGPDGCLQYFTGTTGTVASHTSVKSNTNHVLETGNGYMRYLLDSSCVGIKHDNGLVRSKIPNAQSNVPTDPADTFTIGSIGSDVMLSDPQQRPFRMTFQSDSDEVTLKGNNLAIGFASVNELNKIPGGIIGFNLRWTLQNCI</sequence>
<keyword evidence="2" id="KW-1185">Reference proteome</keyword>
<dbReference type="Proteomes" id="UP000318571">
    <property type="component" value="Chromosome 7"/>
</dbReference>
<dbReference type="AlphaFoldDB" id="A0A553P1Q2"/>